<keyword evidence="1" id="KW-0344">Guanine-nucleotide releasing factor</keyword>
<dbReference type="InterPro" id="IPR009091">
    <property type="entry name" value="RCC1/BLIP-II"/>
</dbReference>
<dbReference type="InterPro" id="IPR000408">
    <property type="entry name" value="Reg_chr_condens"/>
</dbReference>
<evidence type="ECO:0000256" key="2">
    <source>
        <dbReference type="ARBA" id="ARBA00022737"/>
    </source>
</evidence>
<feature type="domain" description="RCC1-like" evidence="4">
    <location>
        <begin position="105"/>
        <end position="404"/>
    </location>
</feature>
<dbReference type="Gene3D" id="2.130.10.30">
    <property type="entry name" value="Regulator of chromosome condensation 1/beta-lactamase-inhibitor protein II"/>
    <property type="match status" value="2"/>
</dbReference>
<comment type="caution">
    <text evidence="5">The sequence shown here is derived from an EMBL/GenBank/DDBJ whole genome shotgun (WGS) entry which is preliminary data.</text>
</comment>
<feature type="region of interest" description="Disordered" evidence="3">
    <location>
        <begin position="372"/>
        <end position="396"/>
    </location>
</feature>
<dbReference type="PROSITE" id="PS00626">
    <property type="entry name" value="RCC1_2"/>
    <property type="match status" value="4"/>
</dbReference>
<dbReference type="RefSeq" id="WP_200387396.1">
    <property type="nucleotide sequence ID" value="NZ_NRSD01000006.1"/>
</dbReference>
<keyword evidence="6" id="KW-1185">Reference proteome</keyword>
<organism evidence="5 6">
    <name type="scientific">Thiocapsa imhoffii</name>
    <dbReference type="NCBI Taxonomy" id="382777"/>
    <lineage>
        <taxon>Bacteria</taxon>
        <taxon>Pseudomonadati</taxon>
        <taxon>Pseudomonadota</taxon>
        <taxon>Gammaproteobacteria</taxon>
        <taxon>Chromatiales</taxon>
        <taxon>Chromatiaceae</taxon>
        <taxon>Thiocapsa</taxon>
    </lineage>
</organism>
<evidence type="ECO:0000256" key="1">
    <source>
        <dbReference type="ARBA" id="ARBA00022658"/>
    </source>
</evidence>
<accession>A0A9X0WHG9</accession>
<reference evidence="5 6" key="1">
    <citation type="journal article" date="2020" name="Microorganisms">
        <title>Osmotic Adaptation and Compatible Solute Biosynthesis of Phototrophic Bacteria as Revealed from Genome Analyses.</title>
        <authorList>
            <person name="Imhoff J.F."/>
            <person name="Rahn T."/>
            <person name="Kunzel S."/>
            <person name="Keller A."/>
            <person name="Neulinger S.C."/>
        </authorList>
    </citation>
    <scope>NUCLEOTIDE SEQUENCE [LARGE SCALE GENOMIC DNA]</scope>
    <source>
        <strain evidence="5 6">DSM 21303</strain>
    </source>
</reference>
<dbReference type="GO" id="GO:0005085">
    <property type="term" value="F:guanyl-nucleotide exchange factor activity"/>
    <property type="evidence" value="ECO:0007669"/>
    <property type="project" value="TreeGrafter"/>
</dbReference>
<evidence type="ECO:0000313" key="6">
    <source>
        <dbReference type="Proteomes" id="UP001138802"/>
    </source>
</evidence>
<dbReference type="AlphaFoldDB" id="A0A9X0WHG9"/>
<evidence type="ECO:0000259" key="4">
    <source>
        <dbReference type="Pfam" id="PF25390"/>
    </source>
</evidence>
<dbReference type="Proteomes" id="UP001138802">
    <property type="component" value="Unassembled WGS sequence"/>
</dbReference>
<feature type="compositionally biased region" description="Polar residues" evidence="3">
    <location>
        <begin position="372"/>
        <end position="385"/>
    </location>
</feature>
<gene>
    <name evidence="5" type="ORF">CKO25_08000</name>
</gene>
<dbReference type="EMBL" id="NRSD01000006">
    <property type="protein sequence ID" value="MBK1644591.1"/>
    <property type="molecule type" value="Genomic_DNA"/>
</dbReference>
<dbReference type="PRINTS" id="PR00633">
    <property type="entry name" value="RCCNDNSATION"/>
</dbReference>
<protein>
    <recommendedName>
        <fullName evidence="4">RCC1-like domain-containing protein</fullName>
    </recommendedName>
</protein>
<proteinExistence type="predicted"/>
<evidence type="ECO:0000256" key="3">
    <source>
        <dbReference type="SAM" id="MobiDB-lite"/>
    </source>
</evidence>
<dbReference type="GO" id="GO:0005737">
    <property type="term" value="C:cytoplasm"/>
    <property type="evidence" value="ECO:0007669"/>
    <property type="project" value="TreeGrafter"/>
</dbReference>
<name>A0A9X0WHG9_9GAMM</name>
<dbReference type="PANTHER" id="PTHR45982:SF1">
    <property type="entry name" value="REGULATOR OF CHROMOSOME CONDENSATION"/>
    <property type="match status" value="1"/>
</dbReference>
<dbReference type="PANTHER" id="PTHR45982">
    <property type="entry name" value="REGULATOR OF CHROMOSOME CONDENSATION"/>
    <property type="match status" value="1"/>
</dbReference>
<dbReference type="InterPro" id="IPR058923">
    <property type="entry name" value="RCC1-like_dom"/>
</dbReference>
<sequence length="649" mass="66647">MAYPHPLRRLTKRIKTLRGLLLLGGLSWGLGGWGGGWFPEAAAMPTVASPALAATMQRLDADEHSLFVGSDGRLWAWGLNYWGQLGDGTTQDRLSPTAVGSGLMAVATGTAHSLGLNRDGAVWAWGKNESGQLGDGTRTDRTRAVRIPLTDVIAVQAMGWSSFALKGDGTLWAWGWNAAGQLGDGTTSDQLRPVRILDDVVAISAGSMHALAVTADGRLWAWGENGSGQVGDGTTNRRARPTQVLTGTVAVAAGESHSLALRNDGSLWAWGANFWGQLGNGSVSMAPTLTPKQSRPTTEFVALSAGSGHSLALTRQGALWAWGSNQHGELGDGSVTHRPGPVSILDRVVAMAAGTNHSLAIRDDGSLWSWGNNEEGQLGDGTQSGRPGPRAIVGAEPSPRQVLNAAVLPSARAVAVNQPATAFASVINTGGETARSCSLALPGGVNAGFLYQTTNAANELVGQANTPVDIAPGATQGFYFAVIPRAAFSGRDLALVFDCANTAPAASQRGLNTFLLTATSAAPVDLLAIGVTPSGDGVVRLPSQSGTAAFAAAAVNIGRTGTVRITADDGGAGLPLRLQVCETDARGGFVECGTALTRSAAAGQSLTFTVVVTGTGRAVPFDPARNRLFLRFAASGATVGATSVAVRTP</sequence>
<dbReference type="SUPFAM" id="SSF50985">
    <property type="entry name" value="RCC1/BLIP-II"/>
    <property type="match status" value="2"/>
</dbReference>
<keyword evidence="2" id="KW-0677">Repeat</keyword>
<dbReference type="PROSITE" id="PS50012">
    <property type="entry name" value="RCC1_3"/>
    <property type="match status" value="7"/>
</dbReference>
<dbReference type="Pfam" id="PF25390">
    <property type="entry name" value="WD40_RLD"/>
    <property type="match status" value="1"/>
</dbReference>
<evidence type="ECO:0000313" key="5">
    <source>
        <dbReference type="EMBL" id="MBK1644591.1"/>
    </source>
</evidence>
<dbReference type="InterPro" id="IPR051553">
    <property type="entry name" value="Ran_GTPase-activating"/>
</dbReference>